<evidence type="ECO:0000313" key="3">
    <source>
        <dbReference type="EMBL" id="ETV72223.1"/>
    </source>
</evidence>
<evidence type="ECO:0000256" key="1">
    <source>
        <dbReference type="SAM" id="MobiDB-lite"/>
    </source>
</evidence>
<dbReference type="RefSeq" id="XP_009838291.1">
    <property type="nucleotide sequence ID" value="XM_009839989.1"/>
</dbReference>
<accession>W4FZX3</accession>
<dbReference type="OrthoDB" id="69241at2759"/>
<feature type="compositionally biased region" description="Low complexity" evidence="1">
    <location>
        <begin position="7"/>
        <end position="18"/>
    </location>
</feature>
<keyword evidence="2" id="KW-0472">Membrane</keyword>
<feature type="transmembrane region" description="Helical" evidence="2">
    <location>
        <begin position="140"/>
        <end position="161"/>
    </location>
</feature>
<gene>
    <name evidence="3" type="ORF">H257_12695</name>
</gene>
<feature type="compositionally biased region" description="Pro residues" evidence="1">
    <location>
        <begin position="19"/>
        <end position="38"/>
    </location>
</feature>
<reference evidence="3" key="1">
    <citation type="submission" date="2013-12" db="EMBL/GenBank/DDBJ databases">
        <title>The Genome Sequence of Aphanomyces astaci APO3.</title>
        <authorList>
            <consortium name="The Broad Institute Genomics Platform"/>
            <person name="Russ C."/>
            <person name="Tyler B."/>
            <person name="van West P."/>
            <person name="Dieguez-Uribeondo J."/>
            <person name="Young S.K."/>
            <person name="Zeng Q."/>
            <person name="Gargeya S."/>
            <person name="Fitzgerald M."/>
            <person name="Abouelleil A."/>
            <person name="Alvarado L."/>
            <person name="Chapman S.B."/>
            <person name="Gainer-Dewar J."/>
            <person name="Goldberg J."/>
            <person name="Griggs A."/>
            <person name="Gujja S."/>
            <person name="Hansen M."/>
            <person name="Howarth C."/>
            <person name="Imamovic A."/>
            <person name="Ireland A."/>
            <person name="Larimer J."/>
            <person name="McCowan C."/>
            <person name="Murphy C."/>
            <person name="Pearson M."/>
            <person name="Poon T.W."/>
            <person name="Priest M."/>
            <person name="Roberts A."/>
            <person name="Saif S."/>
            <person name="Shea T."/>
            <person name="Sykes S."/>
            <person name="Wortman J."/>
            <person name="Nusbaum C."/>
            <person name="Birren B."/>
        </authorList>
    </citation>
    <scope>NUCLEOTIDE SEQUENCE [LARGE SCALE GENOMIC DNA]</scope>
    <source>
        <strain evidence="3">APO3</strain>
    </source>
</reference>
<proteinExistence type="predicted"/>
<name>W4FZX3_APHAT</name>
<sequence>MTRWSASTPPSTLQSAQPQPSPQPSQPPHHMQTPPPPPPSTCLHVALLSGITVVFGFACVCAVLVGTSISSTVRIPPSHEPNTTAHIHVDAWLDAFRFASAFSCNVHLVVAIVCLVIAMVAASCPSIVTLPRSKLAFCVYLAMLVIAVATAVVGFASVTIVNDWLLVKYPSTSATDNEAQVAHGYHYALCTRKFCAASATTLDSYFDLKLANLSNGQTSIQDVCTASVSNSSFPPLVRQACTACTNEPDDTAATSDLLNWMADVCPGDVPTSTTTNTTSSTTPPPSIDAFCGLVLTDRDLAPIPSFASPYKRCRRPLLAEWIYYAKRVAGGSTILAASTVLFMAVLCRRPQQTYPLAPPIANVGSTHYTTMNRV</sequence>
<organism evidence="3">
    <name type="scientific">Aphanomyces astaci</name>
    <name type="common">Crayfish plague agent</name>
    <dbReference type="NCBI Taxonomy" id="112090"/>
    <lineage>
        <taxon>Eukaryota</taxon>
        <taxon>Sar</taxon>
        <taxon>Stramenopiles</taxon>
        <taxon>Oomycota</taxon>
        <taxon>Saprolegniomycetes</taxon>
        <taxon>Saprolegniales</taxon>
        <taxon>Verrucalvaceae</taxon>
        <taxon>Aphanomyces</taxon>
    </lineage>
</organism>
<feature type="transmembrane region" description="Helical" evidence="2">
    <location>
        <begin position="106"/>
        <end position="128"/>
    </location>
</feature>
<dbReference type="AlphaFoldDB" id="W4FZX3"/>
<dbReference type="GeneID" id="20814691"/>
<keyword evidence="2" id="KW-1133">Transmembrane helix</keyword>
<feature type="transmembrane region" description="Helical" evidence="2">
    <location>
        <begin position="43"/>
        <end position="65"/>
    </location>
</feature>
<feature type="region of interest" description="Disordered" evidence="1">
    <location>
        <begin position="1"/>
        <end position="38"/>
    </location>
</feature>
<dbReference type="EMBL" id="KI913155">
    <property type="protein sequence ID" value="ETV72223.1"/>
    <property type="molecule type" value="Genomic_DNA"/>
</dbReference>
<evidence type="ECO:0000256" key="2">
    <source>
        <dbReference type="SAM" id="Phobius"/>
    </source>
</evidence>
<dbReference type="VEuPathDB" id="FungiDB:H257_12695"/>
<protein>
    <submittedName>
        <fullName evidence="3">Uncharacterized protein</fullName>
    </submittedName>
</protein>
<keyword evidence="2" id="KW-0812">Transmembrane</keyword>